<dbReference type="SUPFAM" id="SSF47413">
    <property type="entry name" value="lambda repressor-like DNA-binding domains"/>
    <property type="match status" value="1"/>
</dbReference>
<protein>
    <submittedName>
        <fullName evidence="2">Helix-turn-helix transcriptional regulator</fullName>
    </submittedName>
</protein>
<dbReference type="InterPro" id="IPR010982">
    <property type="entry name" value="Lambda_DNA-bd_dom_sf"/>
</dbReference>
<dbReference type="Gene3D" id="1.10.260.40">
    <property type="entry name" value="lambda repressor-like DNA-binding domains"/>
    <property type="match status" value="1"/>
</dbReference>
<dbReference type="Proteomes" id="UP000683429">
    <property type="component" value="Chromosome"/>
</dbReference>
<dbReference type="InterPro" id="IPR001387">
    <property type="entry name" value="Cro/C1-type_HTH"/>
</dbReference>
<organism evidence="2 3">
    <name type="scientific">Paenibacillus sophorae</name>
    <dbReference type="NCBI Taxonomy" id="1333845"/>
    <lineage>
        <taxon>Bacteria</taxon>
        <taxon>Bacillati</taxon>
        <taxon>Bacillota</taxon>
        <taxon>Bacilli</taxon>
        <taxon>Bacillales</taxon>
        <taxon>Paenibacillaceae</taxon>
        <taxon>Paenibacillus</taxon>
    </lineage>
</organism>
<proteinExistence type="predicted"/>
<dbReference type="Pfam" id="PF13443">
    <property type="entry name" value="HTH_26"/>
    <property type="match status" value="1"/>
</dbReference>
<dbReference type="RefSeq" id="WP_036588325.1">
    <property type="nucleotide sequence ID" value="NZ_CP076607.1"/>
</dbReference>
<reference evidence="2 3" key="1">
    <citation type="submission" date="2021-06" db="EMBL/GenBank/DDBJ databases">
        <title>Whole genome sequence of Paenibacillus sophorae DSM23020 for comparative genomics.</title>
        <authorList>
            <person name="Kim M.-J."/>
            <person name="Lee G."/>
            <person name="Shin J.-H."/>
        </authorList>
    </citation>
    <scope>NUCLEOTIDE SEQUENCE [LARGE SCALE GENOMIC DNA]</scope>
    <source>
        <strain evidence="2 3">DSM 23020</strain>
    </source>
</reference>
<feature type="domain" description="HTH cro/C1-type" evidence="1">
    <location>
        <begin position="8"/>
        <end position="63"/>
    </location>
</feature>
<dbReference type="PROSITE" id="PS50943">
    <property type="entry name" value="HTH_CROC1"/>
    <property type="match status" value="1"/>
</dbReference>
<sequence length="77" mass="9059">MSSVEILLNDILDRKDISRRELSRRTKIRQSTINEMCNNTIKRLPLENIALICDELEIEIHELLRLKKIDSNVKTPD</sequence>
<dbReference type="CDD" id="cd00093">
    <property type="entry name" value="HTH_XRE"/>
    <property type="match status" value="1"/>
</dbReference>
<accession>A0ABX8H7Y6</accession>
<gene>
    <name evidence="2" type="ORF">KP014_20810</name>
</gene>
<name>A0ABX8H7Y6_9BACL</name>
<dbReference type="SMART" id="SM00530">
    <property type="entry name" value="HTH_XRE"/>
    <property type="match status" value="1"/>
</dbReference>
<evidence type="ECO:0000313" key="3">
    <source>
        <dbReference type="Proteomes" id="UP000683429"/>
    </source>
</evidence>
<dbReference type="EMBL" id="CP076607">
    <property type="protein sequence ID" value="QWU14350.1"/>
    <property type="molecule type" value="Genomic_DNA"/>
</dbReference>
<keyword evidence="3" id="KW-1185">Reference proteome</keyword>
<evidence type="ECO:0000259" key="1">
    <source>
        <dbReference type="PROSITE" id="PS50943"/>
    </source>
</evidence>
<evidence type="ECO:0000313" key="2">
    <source>
        <dbReference type="EMBL" id="QWU14350.1"/>
    </source>
</evidence>